<dbReference type="Proteomes" id="UP001184861">
    <property type="component" value="Unassembled WGS sequence"/>
</dbReference>
<accession>A0AAE4C485</accession>
<dbReference type="EMBL" id="JAVDQY010000003">
    <property type="protein sequence ID" value="MDR6527299.1"/>
    <property type="molecule type" value="Genomic_DNA"/>
</dbReference>
<evidence type="ECO:0000313" key="2">
    <source>
        <dbReference type="EMBL" id="MDR6527299.1"/>
    </source>
</evidence>
<feature type="transmembrane region" description="Helical" evidence="1">
    <location>
        <begin position="12"/>
        <end position="34"/>
    </location>
</feature>
<sequence length="99" mass="11005">MKNSSNTITGTLTLFFVLGLLSILIGIIFSIIAFDSVSAQDGLAGMYALFGLIPVVIIMIIDRICVWKLGPKKVNKVQFYIAGIFIVLFILNWIRLQLQ</sequence>
<feature type="transmembrane region" description="Helical" evidence="1">
    <location>
        <begin position="46"/>
        <end position="65"/>
    </location>
</feature>
<keyword evidence="1" id="KW-1133">Transmembrane helix</keyword>
<organism evidence="2 3">
    <name type="scientific">Chryseobacterium rhizosphaerae</name>
    <dbReference type="NCBI Taxonomy" id="395937"/>
    <lineage>
        <taxon>Bacteria</taxon>
        <taxon>Pseudomonadati</taxon>
        <taxon>Bacteroidota</taxon>
        <taxon>Flavobacteriia</taxon>
        <taxon>Flavobacteriales</taxon>
        <taxon>Weeksellaceae</taxon>
        <taxon>Chryseobacterium group</taxon>
        <taxon>Chryseobacterium</taxon>
    </lineage>
</organism>
<feature type="transmembrane region" description="Helical" evidence="1">
    <location>
        <begin position="77"/>
        <end position="94"/>
    </location>
</feature>
<keyword evidence="1" id="KW-0812">Transmembrane</keyword>
<gene>
    <name evidence="2" type="ORF">J2787_002691</name>
</gene>
<name>A0AAE4C485_9FLAO</name>
<evidence type="ECO:0000313" key="3">
    <source>
        <dbReference type="Proteomes" id="UP001184861"/>
    </source>
</evidence>
<keyword evidence="1" id="KW-0472">Membrane</keyword>
<evidence type="ECO:0000256" key="1">
    <source>
        <dbReference type="SAM" id="Phobius"/>
    </source>
</evidence>
<proteinExistence type="predicted"/>
<protein>
    <submittedName>
        <fullName evidence="2">Uncharacterized protein</fullName>
    </submittedName>
</protein>
<dbReference type="RefSeq" id="WP_047494075.1">
    <property type="nucleotide sequence ID" value="NZ_JAVDQY010000003.1"/>
</dbReference>
<reference evidence="2" key="1">
    <citation type="submission" date="2023-07" db="EMBL/GenBank/DDBJ databases">
        <title>Sorghum-associated microbial communities from plants grown in Nebraska, USA.</title>
        <authorList>
            <person name="Schachtman D."/>
        </authorList>
    </citation>
    <scope>NUCLEOTIDE SEQUENCE</scope>
    <source>
        <strain evidence="2">DS2360</strain>
    </source>
</reference>
<comment type="caution">
    <text evidence="2">The sequence shown here is derived from an EMBL/GenBank/DDBJ whole genome shotgun (WGS) entry which is preliminary data.</text>
</comment>
<dbReference type="AlphaFoldDB" id="A0AAE4C485"/>